<dbReference type="RefSeq" id="WP_244444491.1">
    <property type="nucleotide sequence ID" value="NZ_JMQM01000001.1"/>
</dbReference>
<evidence type="ECO:0000313" key="1">
    <source>
        <dbReference type="EMBL" id="KFB09165.1"/>
    </source>
</evidence>
<dbReference type="AlphaFoldDB" id="A0A084U879"/>
<organism evidence="1 2">
    <name type="scientific">Nitratireductor basaltis</name>
    <dbReference type="NCBI Taxonomy" id="472175"/>
    <lineage>
        <taxon>Bacteria</taxon>
        <taxon>Pseudomonadati</taxon>
        <taxon>Pseudomonadota</taxon>
        <taxon>Alphaproteobacteria</taxon>
        <taxon>Hyphomicrobiales</taxon>
        <taxon>Phyllobacteriaceae</taxon>
        <taxon>Nitratireductor</taxon>
    </lineage>
</organism>
<comment type="caution">
    <text evidence="1">The sequence shown here is derived from an EMBL/GenBank/DDBJ whole genome shotgun (WGS) entry which is preliminary data.</text>
</comment>
<dbReference type="STRING" id="472175.EL18_00180"/>
<protein>
    <submittedName>
        <fullName evidence="1">Uncharacterized protein</fullName>
    </submittedName>
</protein>
<gene>
    <name evidence="1" type="ORF">EL18_00180</name>
</gene>
<accession>A0A084U879</accession>
<evidence type="ECO:0000313" key="2">
    <source>
        <dbReference type="Proteomes" id="UP000053675"/>
    </source>
</evidence>
<keyword evidence="2" id="KW-1185">Reference proteome</keyword>
<name>A0A084U879_9HYPH</name>
<proteinExistence type="predicted"/>
<dbReference type="eggNOG" id="ENOG5033ETF">
    <property type="taxonomic scope" value="Bacteria"/>
</dbReference>
<sequence>MNAANASAPTEETSGPEAGLLNLVARIESFIDEETAAIKGNPNYDLKASNTRKSRYLYELGKAFRALGNSEPSQAVVDAVRNMRERLSINARAIEMHLGAVGEIAELVQDAIERAQADGTYSAREFASAAPAGA</sequence>
<dbReference type="EMBL" id="JMQM01000001">
    <property type="protein sequence ID" value="KFB09165.1"/>
    <property type="molecule type" value="Genomic_DNA"/>
</dbReference>
<reference evidence="1 2" key="1">
    <citation type="submission" date="2014-05" db="EMBL/GenBank/DDBJ databases">
        <title>Draft Genome Sequence of Nitratireductor basaltis Strain UMTGB225, A Marine Bacterium Isolated from Green Barrel Tunicate.</title>
        <authorList>
            <person name="Gan H.Y."/>
        </authorList>
    </citation>
    <scope>NUCLEOTIDE SEQUENCE [LARGE SCALE GENOMIC DNA]</scope>
    <source>
        <strain evidence="1 2">UMTGB225</strain>
    </source>
</reference>
<dbReference type="PATRIC" id="fig|472175.3.peg.186"/>
<dbReference type="Proteomes" id="UP000053675">
    <property type="component" value="Unassembled WGS sequence"/>
</dbReference>